<dbReference type="SUPFAM" id="SSF47413">
    <property type="entry name" value="lambda repressor-like DNA-binding domains"/>
    <property type="match status" value="1"/>
</dbReference>
<dbReference type="EMBL" id="WUTW01000002">
    <property type="protein sequence ID" value="MXQ64650.1"/>
    <property type="molecule type" value="Genomic_DNA"/>
</dbReference>
<protein>
    <submittedName>
        <fullName evidence="2">Helix-turn-helix domain-containing protein</fullName>
    </submittedName>
</protein>
<reference evidence="2 3" key="1">
    <citation type="submission" date="2019-12" db="EMBL/GenBank/DDBJ databases">
        <title>Nocardia macrotermitis sp. nov. and Nocardia aurantia sp. nov., isolated from the gut of the fungus growing-termite Macrotermes natalensis.</title>
        <authorList>
            <person name="Christine B."/>
            <person name="Rene B."/>
        </authorList>
    </citation>
    <scope>NUCLEOTIDE SEQUENCE [LARGE SCALE GENOMIC DNA]</scope>
    <source>
        <strain evidence="2 3">DSM 102126</strain>
    </source>
</reference>
<feature type="domain" description="DUF5753" evidence="1">
    <location>
        <begin position="101"/>
        <end position="272"/>
    </location>
</feature>
<dbReference type="RefSeq" id="WP_161102849.1">
    <property type="nucleotide sequence ID" value="NZ_JBHLYI010000001.1"/>
</dbReference>
<comment type="caution">
    <text evidence="2">The sequence shown here is derived from an EMBL/GenBank/DDBJ whole genome shotgun (WGS) entry which is preliminary data.</text>
</comment>
<keyword evidence="3" id="KW-1185">Reference proteome</keyword>
<dbReference type="OrthoDB" id="3462879at2"/>
<accession>A0A6I4W7D4</accession>
<dbReference type="Pfam" id="PF19054">
    <property type="entry name" value="DUF5753"/>
    <property type="match status" value="1"/>
</dbReference>
<dbReference type="Proteomes" id="UP000431901">
    <property type="component" value="Unassembled WGS sequence"/>
</dbReference>
<name>A0A6I4W7D4_9ACTN</name>
<dbReference type="AlphaFoldDB" id="A0A6I4W7D4"/>
<dbReference type="GO" id="GO:0003677">
    <property type="term" value="F:DNA binding"/>
    <property type="evidence" value="ECO:0007669"/>
    <property type="project" value="InterPro"/>
</dbReference>
<gene>
    <name evidence="2" type="ORF">GQ466_11435</name>
</gene>
<dbReference type="InterPro" id="IPR001387">
    <property type="entry name" value="Cro/C1-type_HTH"/>
</dbReference>
<organism evidence="2 3">
    <name type="scientific">Actinomadura rayongensis</name>
    <dbReference type="NCBI Taxonomy" id="1429076"/>
    <lineage>
        <taxon>Bacteria</taxon>
        <taxon>Bacillati</taxon>
        <taxon>Actinomycetota</taxon>
        <taxon>Actinomycetes</taxon>
        <taxon>Streptosporangiales</taxon>
        <taxon>Thermomonosporaceae</taxon>
        <taxon>Actinomadura</taxon>
    </lineage>
</organism>
<evidence type="ECO:0000313" key="2">
    <source>
        <dbReference type="EMBL" id="MXQ64650.1"/>
    </source>
</evidence>
<dbReference type="InterPro" id="IPR010982">
    <property type="entry name" value="Lambda_DNA-bd_dom_sf"/>
</dbReference>
<dbReference type="CDD" id="cd00093">
    <property type="entry name" value="HTH_XRE"/>
    <property type="match status" value="1"/>
</dbReference>
<evidence type="ECO:0000259" key="1">
    <source>
        <dbReference type="Pfam" id="PF19054"/>
    </source>
</evidence>
<dbReference type="Pfam" id="PF13560">
    <property type="entry name" value="HTH_31"/>
    <property type="match status" value="1"/>
</dbReference>
<evidence type="ECO:0000313" key="3">
    <source>
        <dbReference type="Proteomes" id="UP000431901"/>
    </source>
</evidence>
<dbReference type="InterPro" id="IPR043917">
    <property type="entry name" value="DUF5753"/>
</dbReference>
<dbReference type="Gene3D" id="1.10.260.40">
    <property type="entry name" value="lambda repressor-like DNA-binding domains"/>
    <property type="match status" value="1"/>
</dbReference>
<proteinExistence type="predicted"/>
<sequence>MSVERRPRKVNMFRLGMYLQHTREFLELSYEQAAERAGCDVEWLIRVEEGLDEPAPERVRHILERYGVIGARIAEVMIDLAYRPDGPSWLDQHAADISANLRDVLVCEAEATIVRSYRVRLIPELLRTEEYERRIAADRYPRISPDVAWDILDHRQRLTPGGRSRRIDAMLDEAVLKIPVGGPQVMIGQLRHLLDVTDSPDITLRVAPFDSPAFEERAHDFDVFEFFSAADRVSVAHISLGAELAPKDLLAVWEEIDERAALSPDESRVMIESALADFTARHG</sequence>